<dbReference type="CDD" id="cd05121">
    <property type="entry name" value="ABC1_ADCK3-like"/>
    <property type="match status" value="1"/>
</dbReference>
<evidence type="ECO:0000256" key="1">
    <source>
        <dbReference type="ARBA" id="ARBA00009670"/>
    </source>
</evidence>
<dbReference type="InterPro" id="IPR004147">
    <property type="entry name" value="ABC1_dom"/>
</dbReference>
<protein>
    <submittedName>
        <fullName evidence="4">ABC-1 domain-containing protein</fullName>
    </submittedName>
</protein>
<dbReference type="eggNOG" id="COG0661">
    <property type="taxonomic scope" value="Bacteria"/>
</dbReference>
<dbReference type="SUPFAM" id="SSF56112">
    <property type="entry name" value="Protein kinase-like (PK-like)"/>
    <property type="match status" value="1"/>
</dbReference>
<dbReference type="KEGG" id="scs:Sta7437_4155"/>
<feature type="domain" description="ABC1 atypical kinase-like" evidence="3">
    <location>
        <begin position="101"/>
        <end position="345"/>
    </location>
</feature>
<dbReference type="AlphaFoldDB" id="K9Y115"/>
<dbReference type="EMBL" id="CP003653">
    <property type="protein sequence ID" value="AFZ37632.1"/>
    <property type="molecule type" value="Genomic_DNA"/>
</dbReference>
<organism evidence="4 5">
    <name type="scientific">Stanieria cyanosphaera (strain ATCC 29371 / PCC 7437)</name>
    <dbReference type="NCBI Taxonomy" id="111780"/>
    <lineage>
        <taxon>Bacteria</taxon>
        <taxon>Bacillati</taxon>
        <taxon>Cyanobacteriota</taxon>
        <taxon>Cyanophyceae</taxon>
        <taxon>Pleurocapsales</taxon>
        <taxon>Dermocarpellaceae</taxon>
        <taxon>Stanieria</taxon>
    </lineage>
</organism>
<dbReference type="PANTHER" id="PTHR10566:SF113">
    <property type="entry name" value="PROTEIN ACTIVITY OF BC1 COMPLEX KINASE 7, CHLOROPLASTIC"/>
    <property type="match status" value="1"/>
</dbReference>
<reference evidence="5" key="1">
    <citation type="journal article" date="2013" name="Proc. Natl. Acad. Sci. U.S.A.">
        <title>Improving the coverage of the cyanobacterial phylum using diversity-driven genome sequencing.</title>
        <authorList>
            <person name="Shih P.M."/>
            <person name="Wu D."/>
            <person name="Latifi A."/>
            <person name="Axen S.D."/>
            <person name="Fewer D.P."/>
            <person name="Talla E."/>
            <person name="Calteau A."/>
            <person name="Cai F."/>
            <person name="Tandeau de Marsac N."/>
            <person name="Rippka R."/>
            <person name="Herdman M."/>
            <person name="Sivonen K."/>
            <person name="Coursin T."/>
            <person name="Laurent T."/>
            <person name="Goodwin L."/>
            <person name="Nolan M."/>
            <person name="Davenport K.W."/>
            <person name="Han C.S."/>
            <person name="Rubin E.M."/>
            <person name="Eisen J.A."/>
            <person name="Woyke T."/>
            <person name="Gugger M."/>
            <person name="Kerfeld C.A."/>
        </authorList>
    </citation>
    <scope>NUCLEOTIDE SEQUENCE [LARGE SCALE GENOMIC DNA]</scope>
    <source>
        <strain evidence="5">ATCC 29371 / PCC 7437</strain>
    </source>
</reference>
<name>K9Y115_STAC7</name>
<evidence type="ECO:0000259" key="3">
    <source>
        <dbReference type="Pfam" id="PF03109"/>
    </source>
</evidence>
<dbReference type="Pfam" id="PF03109">
    <property type="entry name" value="ABC1"/>
    <property type="match status" value="1"/>
</dbReference>
<proteinExistence type="inferred from homology"/>
<feature type="transmembrane region" description="Helical" evidence="2">
    <location>
        <begin position="508"/>
        <end position="526"/>
    </location>
</feature>
<evidence type="ECO:0000256" key="2">
    <source>
        <dbReference type="SAM" id="Phobius"/>
    </source>
</evidence>
<gene>
    <name evidence="4" type="ordered locus">Sta7437_4155</name>
</gene>
<keyword evidence="2" id="KW-1133">Transmembrane helix</keyword>
<dbReference type="InterPro" id="IPR011009">
    <property type="entry name" value="Kinase-like_dom_sf"/>
</dbReference>
<keyword evidence="2" id="KW-0472">Membrane</keyword>
<dbReference type="HOGENOM" id="CLU_006533_0_3_3"/>
<dbReference type="InterPro" id="IPR050154">
    <property type="entry name" value="UbiB_kinase"/>
</dbReference>
<feature type="transmembrane region" description="Helical" evidence="2">
    <location>
        <begin position="532"/>
        <end position="556"/>
    </location>
</feature>
<accession>K9Y115</accession>
<keyword evidence="2" id="KW-0812">Transmembrane</keyword>
<dbReference type="PATRIC" id="fig|111780.3.peg.4307"/>
<dbReference type="PANTHER" id="PTHR10566">
    <property type="entry name" value="CHAPERONE-ACTIVITY OF BC1 COMPLEX CABC1 -RELATED"/>
    <property type="match status" value="1"/>
</dbReference>
<keyword evidence="5" id="KW-1185">Reference proteome</keyword>
<sequence>MNQQGKIMLKKTNLPQSSKANYRYSPFTRQLMIFQVAIRLLLFLWQDRLTGNNSSRQRHRRAKWLVKKLLILGPTFIKIGQALSTRADLIPLEYVQELSLLQDRVPPFSSELAVAVIEAELGKPLYTLFRDFESIPLAAASLGQVHKARLHTGEDVVVKIQRPGLEALFNLDFELLHRLVRLGNRFLPKLRKYNLEAIYQEFFELLYQEIDYIHEGKNADRFRENFRTYNRVLVPQVYWEYTTKKVLTLEYVPGIKIDDRPTLEASQINTKDVIQLGITCYLKQLLEDGFFQSDPHPGNMAVSRRGEIIFYDFGTMAEVKAIAQDQMVKTFFAVLKKDTDEVIQTLIYMGLIEPVADMTPIKRMVNFLLEEFRDKPIDVRAFEQLSGEIYLMFEQQPFRLPPQMTFIIKSLTTLDGIARALDPQYNLLAAAQPFLKNIAFTQQQGNLLGTLAKQTKNFIQYKLNQPSRTELSINRLESRLELGELQVRVRSLESERALKKIQLGIKSLIYTCLAGFTLIAAAILLVGTYKQVALILFGLSGLWFLLLLKSLINLAFQEKVDKIIQK</sequence>
<evidence type="ECO:0000313" key="5">
    <source>
        <dbReference type="Proteomes" id="UP000010473"/>
    </source>
</evidence>
<comment type="similarity">
    <text evidence="1">Belongs to the protein kinase superfamily. ADCK protein kinase family.</text>
</comment>
<dbReference type="Proteomes" id="UP000010473">
    <property type="component" value="Chromosome"/>
</dbReference>
<evidence type="ECO:0000313" key="4">
    <source>
        <dbReference type="EMBL" id="AFZ37632.1"/>
    </source>
</evidence>